<evidence type="ECO:0000259" key="3">
    <source>
        <dbReference type="PROSITE" id="PS50192"/>
    </source>
</evidence>
<feature type="non-terminal residue" evidence="4">
    <location>
        <position position="1"/>
    </location>
</feature>
<dbReference type="EMBL" id="HACM01009484">
    <property type="protein sequence ID" value="CRZ09926.1"/>
    <property type="molecule type" value="Transcribed_RNA"/>
</dbReference>
<organism evidence="4">
    <name type="scientific">Spongospora subterranea</name>
    <dbReference type="NCBI Taxonomy" id="70186"/>
    <lineage>
        <taxon>Eukaryota</taxon>
        <taxon>Sar</taxon>
        <taxon>Rhizaria</taxon>
        <taxon>Endomyxa</taxon>
        <taxon>Phytomyxea</taxon>
        <taxon>Plasmodiophorida</taxon>
        <taxon>Plasmodiophoridae</taxon>
        <taxon>Spongospora</taxon>
    </lineage>
</organism>
<dbReference type="CDD" id="cd15841">
    <property type="entry name" value="SNARE_Qc"/>
    <property type="match status" value="1"/>
</dbReference>
<protein>
    <recommendedName>
        <fullName evidence="3">t-SNARE coiled-coil homology domain-containing protein</fullName>
    </recommendedName>
</protein>
<keyword evidence="1" id="KW-0175">Coiled coil</keyword>
<sequence length="169" mass="18833">VSTLLTVPYPLSFADNIVGPGLGAFLNIVLPGMAFRDYVPDGSKRPALFANNKLENNTKRGYVIIPVQEEQKTGKELLDGEIGVDDALGEMSQVIQRLNIMSQHIGDELAEQNQLVEELTDDVAESQMRMEIIDKKLQQFIRRSGMTQFKIIITLTIILISLIALIIYS</sequence>
<feature type="domain" description="T-SNARE coiled-coil homology" evidence="3">
    <location>
        <begin position="85"/>
        <end position="140"/>
    </location>
</feature>
<proteinExistence type="predicted"/>
<keyword evidence="2" id="KW-0812">Transmembrane</keyword>
<dbReference type="AlphaFoldDB" id="A0A0H5R7Y3"/>
<keyword evidence="2" id="KW-1133">Transmembrane helix</keyword>
<feature type="transmembrane region" description="Helical" evidence="2">
    <location>
        <begin position="17"/>
        <end position="35"/>
    </location>
</feature>
<evidence type="ECO:0000313" key="4">
    <source>
        <dbReference type="EMBL" id="CRZ09926.1"/>
    </source>
</evidence>
<dbReference type="Gene3D" id="1.20.5.110">
    <property type="match status" value="1"/>
</dbReference>
<dbReference type="PROSITE" id="PS50192">
    <property type="entry name" value="T_SNARE"/>
    <property type="match status" value="1"/>
</dbReference>
<feature type="coiled-coil region" evidence="1">
    <location>
        <begin position="109"/>
        <end position="136"/>
    </location>
</feature>
<keyword evidence="2" id="KW-0472">Membrane</keyword>
<dbReference type="InterPro" id="IPR000727">
    <property type="entry name" value="T_SNARE_dom"/>
</dbReference>
<evidence type="ECO:0000256" key="2">
    <source>
        <dbReference type="SAM" id="Phobius"/>
    </source>
</evidence>
<accession>A0A0H5R7Y3</accession>
<name>A0A0H5R7Y3_9EUKA</name>
<dbReference type="SUPFAM" id="SSF58038">
    <property type="entry name" value="SNARE fusion complex"/>
    <property type="match status" value="1"/>
</dbReference>
<feature type="transmembrane region" description="Helical" evidence="2">
    <location>
        <begin position="149"/>
        <end position="168"/>
    </location>
</feature>
<reference evidence="4" key="1">
    <citation type="submission" date="2015-04" db="EMBL/GenBank/DDBJ databases">
        <title>The genome sequence of the plant pathogenic Rhizarian Plasmodiophora brassicae reveals insights in its biotrophic life cycle and the origin of chitin synthesis.</title>
        <authorList>
            <person name="Schwelm A."/>
            <person name="Fogelqvist J."/>
            <person name="Knaust A."/>
            <person name="Julke S."/>
            <person name="Lilja T."/>
            <person name="Dhandapani V."/>
            <person name="Bonilla-Rosso G."/>
            <person name="Karlsson M."/>
            <person name="Shevchenko A."/>
            <person name="Choi S.R."/>
            <person name="Kim H.G."/>
            <person name="Park J.Y."/>
            <person name="Lim Y.P."/>
            <person name="Ludwig-Muller J."/>
            <person name="Dixelius C."/>
        </authorList>
    </citation>
    <scope>NUCLEOTIDE SEQUENCE</scope>
    <source>
        <tissue evidence="4">Potato root galls</tissue>
    </source>
</reference>
<evidence type="ECO:0000256" key="1">
    <source>
        <dbReference type="SAM" id="Coils"/>
    </source>
</evidence>